<dbReference type="Gene3D" id="2.130.10.10">
    <property type="entry name" value="YVTN repeat-like/Quinoprotein amine dehydrogenase"/>
    <property type="match status" value="1"/>
</dbReference>
<evidence type="ECO:0000313" key="5">
    <source>
        <dbReference type="Proteomes" id="UP000594638"/>
    </source>
</evidence>
<dbReference type="PANTHER" id="PTHR44675">
    <property type="entry name" value="PAK1 INTERACTING PROTEIN 1"/>
    <property type="match status" value="1"/>
</dbReference>
<keyword evidence="4" id="KW-0808">Transferase</keyword>
<dbReference type="SUPFAM" id="SSF50978">
    <property type="entry name" value="WD40 repeat-like"/>
    <property type="match status" value="1"/>
</dbReference>
<dbReference type="PROSITE" id="PS50082">
    <property type="entry name" value="WD_REPEATS_2"/>
    <property type="match status" value="1"/>
</dbReference>
<gene>
    <name evidence="4" type="ORF">OLEA9_A113412</name>
</gene>
<accession>A0A8S0R621</accession>
<dbReference type="OrthoDB" id="308449at2759"/>
<dbReference type="EMBL" id="CACTIH010002179">
    <property type="protein sequence ID" value="CAA2974551.1"/>
    <property type="molecule type" value="Genomic_DNA"/>
</dbReference>
<dbReference type="PANTHER" id="PTHR44675:SF1">
    <property type="entry name" value="P21-ACTIVATED PROTEIN KINASE-INTERACTING PROTEIN 1"/>
    <property type="match status" value="1"/>
</dbReference>
<dbReference type="InterPro" id="IPR015943">
    <property type="entry name" value="WD40/YVTN_repeat-like_dom_sf"/>
</dbReference>
<evidence type="ECO:0000256" key="3">
    <source>
        <dbReference type="PROSITE-ProRule" id="PRU00221"/>
    </source>
</evidence>
<protein>
    <submittedName>
        <fullName evidence="4">p21-activated kinase-interacting 1-like</fullName>
    </submittedName>
</protein>
<dbReference type="Pfam" id="PF00400">
    <property type="entry name" value="WD40"/>
    <property type="match status" value="1"/>
</dbReference>
<dbReference type="InterPro" id="IPR001680">
    <property type="entry name" value="WD40_rpt"/>
</dbReference>
<dbReference type="Proteomes" id="UP000594638">
    <property type="component" value="Unassembled WGS sequence"/>
</dbReference>
<evidence type="ECO:0000256" key="2">
    <source>
        <dbReference type="ARBA" id="ARBA00022737"/>
    </source>
</evidence>
<proteinExistence type="predicted"/>
<keyword evidence="2" id="KW-0677">Repeat</keyword>
<dbReference type="PROSITE" id="PS00678">
    <property type="entry name" value="WD_REPEATS_1"/>
    <property type="match status" value="1"/>
</dbReference>
<comment type="caution">
    <text evidence="4">The sequence shown here is derived from an EMBL/GenBank/DDBJ whole genome shotgun (WGS) entry which is preliminary data.</text>
</comment>
<dbReference type="InterPro" id="IPR051959">
    <property type="entry name" value="PAK1-Kinase_Regulator"/>
</dbReference>
<keyword evidence="4" id="KW-0418">Kinase</keyword>
<dbReference type="InterPro" id="IPR019775">
    <property type="entry name" value="WD40_repeat_CS"/>
</dbReference>
<dbReference type="GO" id="GO:0016301">
    <property type="term" value="F:kinase activity"/>
    <property type="evidence" value="ECO:0007669"/>
    <property type="project" value="UniProtKB-KW"/>
</dbReference>
<evidence type="ECO:0000256" key="1">
    <source>
        <dbReference type="ARBA" id="ARBA00022574"/>
    </source>
</evidence>
<name>A0A8S0R621_OLEEU</name>
<organism evidence="4 5">
    <name type="scientific">Olea europaea subsp. europaea</name>
    <dbReference type="NCBI Taxonomy" id="158383"/>
    <lineage>
        <taxon>Eukaryota</taxon>
        <taxon>Viridiplantae</taxon>
        <taxon>Streptophyta</taxon>
        <taxon>Embryophyta</taxon>
        <taxon>Tracheophyta</taxon>
        <taxon>Spermatophyta</taxon>
        <taxon>Magnoliopsida</taxon>
        <taxon>eudicotyledons</taxon>
        <taxon>Gunneridae</taxon>
        <taxon>Pentapetalae</taxon>
        <taxon>asterids</taxon>
        <taxon>lamiids</taxon>
        <taxon>Lamiales</taxon>
        <taxon>Oleaceae</taxon>
        <taxon>Oleeae</taxon>
        <taxon>Olea</taxon>
    </lineage>
</organism>
<dbReference type="AlphaFoldDB" id="A0A8S0R621"/>
<evidence type="ECO:0000313" key="4">
    <source>
        <dbReference type="EMBL" id="CAA2974551.1"/>
    </source>
</evidence>
<dbReference type="Gramene" id="OE9A113412T1">
    <property type="protein sequence ID" value="OE9A113412C1"/>
    <property type="gene ID" value="OE9A113412"/>
</dbReference>
<feature type="repeat" description="WD" evidence="3">
    <location>
        <begin position="104"/>
        <end position="138"/>
    </location>
</feature>
<keyword evidence="5" id="KW-1185">Reference proteome</keyword>
<keyword evidence="1 3" id="KW-0853">WD repeat</keyword>
<sequence>MVNLVRGRCSFYCRLSKESSSVQFNETGEKFFMVADEKISLHESEDAKLIFELDNRKRVLCAAPGTNGILFTGGEDRNVTAWDAASGKVAYCIEDAHATRVKGIVVLSTSSDTYTVASASSDGVIHIWDVRGVNKEKTTLLAEANTRSRLNCLAGSSIK</sequence>
<reference evidence="4 5" key="1">
    <citation type="submission" date="2019-12" db="EMBL/GenBank/DDBJ databases">
        <authorList>
            <person name="Alioto T."/>
            <person name="Alioto T."/>
            <person name="Gomez Garrido J."/>
        </authorList>
    </citation>
    <scope>NUCLEOTIDE SEQUENCE [LARGE SCALE GENOMIC DNA]</scope>
</reference>
<feature type="non-terminal residue" evidence="4">
    <location>
        <position position="159"/>
    </location>
</feature>
<dbReference type="SMART" id="SM00320">
    <property type="entry name" value="WD40"/>
    <property type="match status" value="2"/>
</dbReference>
<dbReference type="InterPro" id="IPR036322">
    <property type="entry name" value="WD40_repeat_dom_sf"/>
</dbReference>